<sequence length="134" mass="14440">MNTPTEYETTAATAAAAATKTLLDHYRLGEPLTSGRVGWLTGAQQDKLRQLWALLLAEMATAEPLPVLHPLAQPAPTDSTQATDLTSLSFEPLVPLSSDSGSKKPTPWWLSAWASKPAPTPPSEKEDHPLRTQT</sequence>
<dbReference type="AlphaFoldDB" id="A0A9W7XTV0"/>
<feature type="non-terminal residue" evidence="2">
    <location>
        <position position="134"/>
    </location>
</feature>
<dbReference type="OrthoDB" id="43460at2759"/>
<organism evidence="2 3">
    <name type="scientific">Coemansia erecta</name>
    <dbReference type="NCBI Taxonomy" id="147472"/>
    <lineage>
        <taxon>Eukaryota</taxon>
        <taxon>Fungi</taxon>
        <taxon>Fungi incertae sedis</taxon>
        <taxon>Zoopagomycota</taxon>
        <taxon>Kickxellomycotina</taxon>
        <taxon>Kickxellomycetes</taxon>
        <taxon>Kickxellales</taxon>
        <taxon>Kickxellaceae</taxon>
        <taxon>Coemansia</taxon>
    </lineage>
</organism>
<evidence type="ECO:0000313" key="2">
    <source>
        <dbReference type="EMBL" id="KAJ1720704.1"/>
    </source>
</evidence>
<protein>
    <submittedName>
        <fullName evidence="2">Uncharacterized protein</fullName>
    </submittedName>
</protein>
<dbReference type="Proteomes" id="UP001149813">
    <property type="component" value="Unassembled WGS sequence"/>
</dbReference>
<dbReference type="EMBL" id="JANBOJ010000233">
    <property type="protein sequence ID" value="KAJ1720704.1"/>
    <property type="molecule type" value="Genomic_DNA"/>
</dbReference>
<reference evidence="2" key="1">
    <citation type="submission" date="2022-07" db="EMBL/GenBank/DDBJ databases">
        <title>Phylogenomic reconstructions and comparative analyses of Kickxellomycotina fungi.</title>
        <authorList>
            <person name="Reynolds N.K."/>
            <person name="Stajich J.E."/>
            <person name="Barry K."/>
            <person name="Grigoriev I.V."/>
            <person name="Crous P."/>
            <person name="Smith M.E."/>
        </authorList>
    </citation>
    <scope>NUCLEOTIDE SEQUENCE</scope>
    <source>
        <strain evidence="2">NBRC 32514</strain>
    </source>
</reference>
<proteinExistence type="predicted"/>
<accession>A0A9W7XTV0</accession>
<evidence type="ECO:0000256" key="1">
    <source>
        <dbReference type="SAM" id="MobiDB-lite"/>
    </source>
</evidence>
<name>A0A9W7XTV0_9FUNG</name>
<feature type="compositionally biased region" description="Basic and acidic residues" evidence="1">
    <location>
        <begin position="123"/>
        <end position="134"/>
    </location>
</feature>
<keyword evidence="3" id="KW-1185">Reference proteome</keyword>
<comment type="caution">
    <text evidence="2">The sequence shown here is derived from an EMBL/GenBank/DDBJ whole genome shotgun (WGS) entry which is preliminary data.</text>
</comment>
<gene>
    <name evidence="2" type="ORF">LPJ53_004700</name>
</gene>
<feature type="region of interest" description="Disordered" evidence="1">
    <location>
        <begin position="92"/>
        <end position="134"/>
    </location>
</feature>
<evidence type="ECO:0000313" key="3">
    <source>
        <dbReference type="Proteomes" id="UP001149813"/>
    </source>
</evidence>